<feature type="binding site" evidence="13">
    <location>
        <position position="255"/>
    </location>
    <ligand>
        <name>NADPH</name>
        <dbReference type="ChEBI" id="CHEBI:57783"/>
    </ligand>
</feature>
<dbReference type="InterPro" id="IPR006168">
    <property type="entry name" value="G3P_DH_NAD-dep"/>
</dbReference>
<comment type="catalytic activity">
    <reaction evidence="9">
        <text>sn-glycerol 3-phosphate + NADP(+) = dihydroxyacetone phosphate + NADPH + H(+)</text>
        <dbReference type="Rhea" id="RHEA:11096"/>
        <dbReference type="ChEBI" id="CHEBI:15378"/>
        <dbReference type="ChEBI" id="CHEBI:57597"/>
        <dbReference type="ChEBI" id="CHEBI:57642"/>
        <dbReference type="ChEBI" id="CHEBI:57783"/>
        <dbReference type="ChEBI" id="CHEBI:58349"/>
        <dbReference type="EC" id="1.1.1.94"/>
    </reaction>
    <physiologicalReaction direction="right-to-left" evidence="9">
        <dbReference type="Rhea" id="RHEA:11098"/>
    </physiologicalReaction>
</comment>
<feature type="binding site" evidence="13">
    <location>
        <position position="281"/>
    </location>
    <ligand>
        <name>NADPH</name>
        <dbReference type="ChEBI" id="CHEBI:57783"/>
    </ligand>
</feature>
<sequence length="342" mass="36279">MKAVVIGAGSWGTALARMLAQKYPQDTVTLWARRPEAVESMTVNRQNDAYLPGVLLPESLAFTYDLAVTRDADVIVLAVPSHAVRQTAAALASYVSSDTIIVSATKGLEQGSLKRMSQVIGEELPSLASQIAILTGPNHAEEVSREHPSATVVAAPTKAVAEYVQDLFILPYFRVYTNPDVIGVELGGALKNIIALSAGIATGLGFGDNTKAALMTRGLAEITRLGVAMNANALTFAGLSGIGDLVVTCTSSHSRNHRAGVQIGQGKTASEVQAATSMVIESIRTTQAAYQLAQHHAVSMPITTAAYQVLYEAKHPKEAVLELMTRGRTHEVEELAFGQTAW</sequence>
<feature type="binding site" evidence="15">
    <location>
        <position position="106"/>
    </location>
    <ligand>
        <name>substrate</name>
    </ligand>
</feature>
<dbReference type="FunFam" id="1.10.1040.10:FF:000001">
    <property type="entry name" value="Glycerol-3-phosphate dehydrogenase [NAD(P)+]"/>
    <property type="match status" value="1"/>
</dbReference>
<keyword evidence="8 13" id="KW-1208">Phospholipid metabolism</keyword>
<dbReference type="HAMAP" id="MF_00394">
    <property type="entry name" value="NAD_Glyc3P_dehydrog"/>
    <property type="match status" value="1"/>
</dbReference>
<feature type="binding site" evidence="13">
    <location>
        <position position="34"/>
    </location>
    <ligand>
        <name>NADPH</name>
        <dbReference type="ChEBI" id="CHEBI:57783"/>
    </ligand>
</feature>
<evidence type="ECO:0000256" key="4">
    <source>
        <dbReference type="ARBA" id="ARBA00023002"/>
    </source>
</evidence>
<keyword evidence="13" id="KW-0963">Cytoplasm</keyword>
<keyword evidence="6 13" id="KW-0443">Lipid metabolism</keyword>
<evidence type="ECO:0000256" key="2">
    <source>
        <dbReference type="ARBA" id="ARBA00022516"/>
    </source>
</evidence>
<dbReference type="NCBIfam" id="NF000942">
    <property type="entry name" value="PRK00094.1-4"/>
    <property type="match status" value="1"/>
</dbReference>
<feature type="binding site" evidence="13">
    <location>
        <position position="106"/>
    </location>
    <ligand>
        <name>sn-glycerol 3-phosphate</name>
        <dbReference type="ChEBI" id="CHEBI:57597"/>
    </ligand>
</feature>
<evidence type="ECO:0000256" key="12">
    <source>
        <dbReference type="ARBA" id="ARBA00080511"/>
    </source>
</evidence>
<comment type="pathway">
    <text evidence="13">Membrane lipid metabolism; glycerophospholipid metabolism.</text>
</comment>
<dbReference type="PRINTS" id="PR00077">
    <property type="entry name" value="GPDHDRGNASE"/>
</dbReference>
<dbReference type="GO" id="GO:0141153">
    <property type="term" value="F:glycerol-3-phosphate dehydrogenase (NADP+) activity"/>
    <property type="evidence" value="ECO:0007669"/>
    <property type="project" value="RHEA"/>
</dbReference>
<dbReference type="PROSITE" id="PS00430">
    <property type="entry name" value="TONB_DEPENDENT_REC_1"/>
    <property type="match status" value="1"/>
</dbReference>
<comment type="similarity">
    <text evidence="1 13 17">Belongs to the NAD-dependent glycerol-3-phosphate dehydrogenase family.</text>
</comment>
<evidence type="ECO:0000256" key="1">
    <source>
        <dbReference type="ARBA" id="ARBA00011009"/>
    </source>
</evidence>
<feature type="binding site" evidence="16">
    <location>
        <begin position="7"/>
        <end position="12"/>
    </location>
    <ligand>
        <name>NAD(+)</name>
        <dbReference type="ChEBI" id="CHEBI:57540"/>
    </ligand>
</feature>
<keyword evidence="2 13" id="KW-0444">Lipid biosynthesis</keyword>
<feature type="binding site" evidence="13">
    <location>
        <position position="106"/>
    </location>
    <ligand>
        <name>NADPH</name>
        <dbReference type="ChEBI" id="CHEBI:57783"/>
    </ligand>
</feature>
<keyword evidence="5 13" id="KW-0520">NAD</keyword>
<feature type="binding site" evidence="13">
    <location>
        <position position="50"/>
    </location>
    <ligand>
        <name>NADPH</name>
        <dbReference type="ChEBI" id="CHEBI:57783"/>
    </ligand>
</feature>
<dbReference type="Gene3D" id="3.40.50.720">
    <property type="entry name" value="NAD(P)-binding Rossmann-like Domain"/>
    <property type="match status" value="1"/>
</dbReference>
<dbReference type="UniPathway" id="UPA00940"/>
<evidence type="ECO:0000256" key="17">
    <source>
        <dbReference type="RuleBase" id="RU000437"/>
    </source>
</evidence>
<dbReference type="RefSeq" id="WP_066239852.1">
    <property type="nucleotide sequence ID" value="NZ_LSGP01000013.1"/>
</dbReference>
<dbReference type="GO" id="GO:0005975">
    <property type="term" value="P:carbohydrate metabolic process"/>
    <property type="evidence" value="ECO:0007669"/>
    <property type="project" value="InterPro"/>
</dbReference>
<dbReference type="InterPro" id="IPR013328">
    <property type="entry name" value="6PGD_dom2"/>
</dbReference>
<dbReference type="GO" id="GO:0006650">
    <property type="term" value="P:glycerophospholipid metabolic process"/>
    <property type="evidence" value="ECO:0007669"/>
    <property type="project" value="UniProtKB-UniRule"/>
</dbReference>
<evidence type="ECO:0000256" key="8">
    <source>
        <dbReference type="ARBA" id="ARBA00023264"/>
    </source>
</evidence>
<dbReference type="SUPFAM" id="SSF51735">
    <property type="entry name" value="NAD(P)-binding Rossmann-fold domains"/>
    <property type="match status" value="1"/>
</dbReference>
<proteinExistence type="inferred from homology"/>
<reference evidence="20 21" key="1">
    <citation type="submission" date="2016-02" db="EMBL/GenBank/DDBJ databases">
        <title>Anaerosporomusa subterraneum gen. nov., sp. nov., a spore-forming obligate anaerobe isolated from saprolite.</title>
        <authorList>
            <person name="Choi J.K."/>
            <person name="Shah M."/>
            <person name="Yee N."/>
        </authorList>
    </citation>
    <scope>NUCLEOTIDE SEQUENCE [LARGE SCALE GENOMIC DNA]</scope>
    <source>
        <strain evidence="20 21">RU4</strain>
    </source>
</reference>
<feature type="binding site" evidence="13">
    <location>
        <position position="136"/>
    </location>
    <ligand>
        <name>sn-glycerol 3-phosphate</name>
        <dbReference type="ChEBI" id="CHEBI:57597"/>
    </ligand>
</feature>
<dbReference type="PANTHER" id="PTHR11728:SF1">
    <property type="entry name" value="GLYCEROL-3-PHOSPHATE DEHYDROGENASE [NAD(+)] 2, CHLOROPLASTIC"/>
    <property type="match status" value="1"/>
</dbReference>
<dbReference type="InterPro" id="IPR036291">
    <property type="entry name" value="NAD(P)-bd_dom_sf"/>
</dbReference>
<evidence type="ECO:0000313" key="21">
    <source>
        <dbReference type="Proteomes" id="UP000076268"/>
    </source>
</evidence>
<feature type="domain" description="Glycerol-3-phosphate dehydrogenase NAD-dependent N-terminal" evidence="18">
    <location>
        <begin position="4"/>
        <end position="159"/>
    </location>
</feature>
<comment type="catalytic activity">
    <reaction evidence="13">
        <text>sn-glycerol 3-phosphate + NAD(+) = dihydroxyacetone phosphate + NADH + H(+)</text>
        <dbReference type="Rhea" id="RHEA:11092"/>
        <dbReference type="ChEBI" id="CHEBI:15378"/>
        <dbReference type="ChEBI" id="CHEBI:57540"/>
        <dbReference type="ChEBI" id="CHEBI:57597"/>
        <dbReference type="ChEBI" id="CHEBI:57642"/>
        <dbReference type="ChEBI" id="CHEBI:57945"/>
        <dbReference type="EC" id="1.1.1.94"/>
    </reaction>
</comment>
<comment type="caution">
    <text evidence="20">The sequence shown here is derived from an EMBL/GenBank/DDBJ whole genome shotgun (WGS) entry which is preliminary data.</text>
</comment>
<dbReference type="OrthoDB" id="9812273at2"/>
<feature type="binding site" evidence="13">
    <location>
        <position position="279"/>
    </location>
    <ligand>
        <name>NADPH</name>
        <dbReference type="ChEBI" id="CHEBI:57783"/>
    </ligand>
</feature>
<dbReference type="InterPro" id="IPR008927">
    <property type="entry name" value="6-PGluconate_DH-like_C_sf"/>
</dbReference>
<feature type="binding site" evidence="13">
    <location>
        <position position="244"/>
    </location>
    <ligand>
        <name>sn-glycerol 3-phosphate</name>
        <dbReference type="ChEBI" id="CHEBI:57597"/>
    </ligand>
</feature>
<feature type="binding site" evidence="13">
    <location>
        <position position="10"/>
    </location>
    <ligand>
        <name>NADPH</name>
        <dbReference type="ChEBI" id="CHEBI:57783"/>
    </ligand>
</feature>
<dbReference type="Pfam" id="PF01210">
    <property type="entry name" value="NAD_Gly3P_dh_N"/>
    <property type="match status" value="1"/>
</dbReference>
<feature type="binding site" evidence="16">
    <location>
        <position position="140"/>
    </location>
    <ligand>
        <name>NAD(+)</name>
        <dbReference type="ChEBI" id="CHEBI:57540"/>
    </ligand>
</feature>
<keyword evidence="3 13" id="KW-0521">NADP</keyword>
<evidence type="ECO:0000256" key="11">
    <source>
        <dbReference type="ARBA" id="ARBA00069372"/>
    </source>
</evidence>
<feature type="binding site" evidence="13">
    <location>
        <position position="191"/>
    </location>
    <ligand>
        <name>sn-glycerol 3-phosphate</name>
        <dbReference type="ChEBI" id="CHEBI:57597"/>
    </ligand>
</feature>
<keyword evidence="21" id="KW-1185">Reference proteome</keyword>
<dbReference type="PANTHER" id="PTHR11728">
    <property type="entry name" value="GLYCEROL-3-PHOSPHATE DEHYDROGENASE"/>
    <property type="match status" value="1"/>
</dbReference>
<evidence type="ECO:0000256" key="16">
    <source>
        <dbReference type="PIRSR" id="PIRSR000114-3"/>
    </source>
</evidence>
<keyword evidence="7 13" id="KW-0594">Phospholipid biosynthesis</keyword>
<organism evidence="20 21">
    <name type="scientific">Anaerosporomusa subterranea</name>
    <dbReference type="NCBI Taxonomy" id="1794912"/>
    <lineage>
        <taxon>Bacteria</taxon>
        <taxon>Bacillati</taxon>
        <taxon>Bacillota</taxon>
        <taxon>Negativicutes</taxon>
        <taxon>Acetonemataceae</taxon>
        <taxon>Anaerosporomusa</taxon>
    </lineage>
</organism>
<dbReference type="InterPro" id="IPR006109">
    <property type="entry name" value="G3P_DH_NAD-dep_C"/>
</dbReference>
<feature type="binding site" evidence="13">
    <location>
        <position position="140"/>
    </location>
    <ligand>
        <name>NADPH</name>
        <dbReference type="ChEBI" id="CHEBI:57783"/>
    </ligand>
</feature>
<dbReference type="InterPro" id="IPR010916">
    <property type="entry name" value="TonB_box_CS"/>
</dbReference>
<dbReference type="NCBIfam" id="NF000941">
    <property type="entry name" value="PRK00094.1-3"/>
    <property type="match status" value="1"/>
</dbReference>
<keyword evidence="4 13" id="KW-0560">Oxidoreductase</keyword>
<dbReference type="Proteomes" id="UP000076268">
    <property type="component" value="Unassembled WGS sequence"/>
</dbReference>
<evidence type="ECO:0000256" key="6">
    <source>
        <dbReference type="ARBA" id="ARBA00023098"/>
    </source>
</evidence>
<dbReference type="GO" id="GO:0005829">
    <property type="term" value="C:cytosol"/>
    <property type="evidence" value="ECO:0007669"/>
    <property type="project" value="TreeGrafter"/>
</dbReference>
<evidence type="ECO:0000256" key="10">
    <source>
        <dbReference type="ARBA" id="ARBA00066687"/>
    </source>
</evidence>
<feature type="active site" description="Proton acceptor" evidence="13 14">
    <location>
        <position position="191"/>
    </location>
</feature>
<protein>
    <recommendedName>
        <fullName evidence="11 13">Glycerol-3-phosphate dehydrogenase [NAD(P)+]</fullName>
        <ecNumber evidence="10 13">1.1.1.94</ecNumber>
    </recommendedName>
    <alternativeName>
        <fullName evidence="13">NAD(P)(+)-dependent glycerol-3-phosphate dehydrogenase</fullName>
    </alternativeName>
    <alternativeName>
        <fullName evidence="12 13">NAD(P)H-dependent dihydroxyacetone-phosphate reductase</fullName>
    </alternativeName>
</protein>
<dbReference type="SUPFAM" id="SSF48179">
    <property type="entry name" value="6-phosphogluconate dehydrogenase C-terminal domain-like"/>
    <property type="match status" value="1"/>
</dbReference>
<feature type="binding site" evidence="13">
    <location>
        <position position="254"/>
    </location>
    <ligand>
        <name>sn-glycerol 3-phosphate</name>
        <dbReference type="ChEBI" id="CHEBI:57597"/>
    </ligand>
</feature>
<evidence type="ECO:0000256" key="13">
    <source>
        <dbReference type="HAMAP-Rule" id="MF_00394"/>
    </source>
</evidence>
<dbReference type="EC" id="1.1.1.94" evidence="10 13"/>
<evidence type="ECO:0000256" key="15">
    <source>
        <dbReference type="PIRSR" id="PIRSR000114-2"/>
    </source>
</evidence>
<dbReference type="PROSITE" id="PS00957">
    <property type="entry name" value="NAD_G3PDH"/>
    <property type="match status" value="1"/>
</dbReference>
<dbReference type="Gene3D" id="1.10.1040.10">
    <property type="entry name" value="N-(1-d-carboxylethyl)-l-norvaline Dehydrogenase, domain 2"/>
    <property type="match status" value="1"/>
</dbReference>
<dbReference type="GO" id="GO:0051287">
    <property type="term" value="F:NAD binding"/>
    <property type="evidence" value="ECO:0007669"/>
    <property type="project" value="InterPro"/>
</dbReference>
<comment type="caution">
    <text evidence="13">Lacks conserved residue(s) required for the propagation of feature annotation.</text>
</comment>
<evidence type="ECO:0000256" key="3">
    <source>
        <dbReference type="ARBA" id="ARBA00022857"/>
    </source>
</evidence>
<evidence type="ECO:0000259" key="18">
    <source>
        <dbReference type="Pfam" id="PF01210"/>
    </source>
</evidence>
<dbReference type="PIRSF" id="PIRSF000114">
    <property type="entry name" value="Glycerol-3-P_dh"/>
    <property type="match status" value="1"/>
</dbReference>
<evidence type="ECO:0000256" key="14">
    <source>
        <dbReference type="PIRSR" id="PIRSR000114-1"/>
    </source>
</evidence>
<dbReference type="Pfam" id="PF07479">
    <property type="entry name" value="NAD_Gly3P_dh_C"/>
    <property type="match status" value="1"/>
</dbReference>
<feature type="binding site" evidence="13">
    <location>
        <position position="256"/>
    </location>
    <ligand>
        <name>sn-glycerol 3-phosphate</name>
        <dbReference type="ChEBI" id="CHEBI:57597"/>
    </ligand>
</feature>
<feature type="binding site" evidence="15">
    <location>
        <begin position="255"/>
        <end position="256"/>
    </location>
    <ligand>
        <name>substrate</name>
    </ligand>
</feature>
<feature type="binding site" evidence="13">
    <location>
        <position position="33"/>
    </location>
    <ligand>
        <name>NADPH</name>
        <dbReference type="ChEBI" id="CHEBI:57783"/>
    </ligand>
</feature>
<feature type="binding site" evidence="13">
    <location>
        <position position="11"/>
    </location>
    <ligand>
        <name>NADPH</name>
        <dbReference type="ChEBI" id="CHEBI:57783"/>
    </ligand>
</feature>
<dbReference type="NCBIfam" id="NF000940">
    <property type="entry name" value="PRK00094.1-2"/>
    <property type="match status" value="1"/>
</dbReference>
<feature type="binding site" evidence="13">
    <location>
        <position position="255"/>
    </location>
    <ligand>
        <name>sn-glycerol 3-phosphate</name>
        <dbReference type="ChEBI" id="CHEBI:57597"/>
    </ligand>
</feature>
<name>A0A154BU60_ANASB</name>
<evidence type="ECO:0000313" key="20">
    <source>
        <dbReference type="EMBL" id="KYZ77461.1"/>
    </source>
</evidence>
<gene>
    <name evidence="13 20" type="primary">gpsA</name>
    <name evidence="20" type="ORF">AXX12_04955</name>
</gene>
<dbReference type="GO" id="GO:0141152">
    <property type="term" value="F:glycerol-3-phosphate dehydrogenase (NAD+) activity"/>
    <property type="evidence" value="ECO:0007669"/>
    <property type="project" value="RHEA"/>
</dbReference>
<dbReference type="GO" id="GO:0046168">
    <property type="term" value="P:glycerol-3-phosphate catabolic process"/>
    <property type="evidence" value="ECO:0007669"/>
    <property type="project" value="InterPro"/>
</dbReference>
<feature type="domain" description="Glycerol-3-phosphate dehydrogenase NAD-dependent C-terminal" evidence="19">
    <location>
        <begin position="180"/>
        <end position="320"/>
    </location>
</feature>
<dbReference type="FunFam" id="3.40.50.720:FF:000019">
    <property type="entry name" value="Glycerol-3-phosphate dehydrogenase [NAD(P)+]"/>
    <property type="match status" value="1"/>
</dbReference>
<evidence type="ECO:0000259" key="19">
    <source>
        <dbReference type="Pfam" id="PF07479"/>
    </source>
</evidence>
<dbReference type="GO" id="GO:0046167">
    <property type="term" value="P:glycerol-3-phosphate biosynthetic process"/>
    <property type="evidence" value="ECO:0007669"/>
    <property type="project" value="UniProtKB-UniRule"/>
</dbReference>
<dbReference type="STRING" id="1794912.AXX12_04955"/>
<dbReference type="GO" id="GO:0008654">
    <property type="term" value="P:phospholipid biosynthetic process"/>
    <property type="evidence" value="ECO:0007669"/>
    <property type="project" value="UniProtKB-KW"/>
</dbReference>
<feature type="binding site" evidence="16">
    <location>
        <position position="255"/>
    </location>
    <ligand>
        <name>NAD(+)</name>
        <dbReference type="ChEBI" id="CHEBI:57540"/>
    </ligand>
</feature>
<evidence type="ECO:0000256" key="9">
    <source>
        <dbReference type="ARBA" id="ARBA00052716"/>
    </source>
</evidence>
<dbReference type="EMBL" id="LSGP01000013">
    <property type="protein sequence ID" value="KYZ77461.1"/>
    <property type="molecule type" value="Genomic_DNA"/>
</dbReference>
<accession>A0A154BU60</accession>
<dbReference type="InterPro" id="IPR011128">
    <property type="entry name" value="G3P_DH_NAD-dep_N"/>
</dbReference>
<dbReference type="AlphaFoldDB" id="A0A154BU60"/>
<evidence type="ECO:0000256" key="7">
    <source>
        <dbReference type="ARBA" id="ARBA00023209"/>
    </source>
</evidence>
<evidence type="ECO:0000256" key="5">
    <source>
        <dbReference type="ARBA" id="ARBA00023027"/>
    </source>
</evidence>
<comment type="function">
    <text evidence="13">Catalyzes the reduction of the glycolytic intermediate dihydroxyacetone phosphate (DHAP) to sn-glycerol 3-phosphate (G3P), the key precursor for phospholipid synthesis.</text>
</comment>
<keyword evidence="13" id="KW-0547">Nucleotide-binding</keyword>
<comment type="subcellular location">
    <subcellularLocation>
        <location evidence="13">Cytoplasm</location>
    </subcellularLocation>
</comment>